<feature type="domain" description="Guanylate cyclase" evidence="1">
    <location>
        <begin position="54"/>
        <end position="188"/>
    </location>
</feature>
<evidence type="ECO:0000313" key="2">
    <source>
        <dbReference type="EMBL" id="BAE03237.1"/>
    </source>
</evidence>
<proteinExistence type="predicted"/>
<dbReference type="PANTHER" id="PTHR43081">
    <property type="entry name" value="ADENYLATE CYCLASE, TERMINAL-DIFFERENTIATION SPECIFIC-RELATED"/>
    <property type="match status" value="1"/>
</dbReference>
<organism evidence="2">
    <name type="scientific">uncultured Candidatus Nitrosocaldus sp</name>
    <dbReference type="NCBI Taxonomy" id="766501"/>
    <lineage>
        <taxon>Archaea</taxon>
        <taxon>Nitrososphaerota</taxon>
        <taxon>Nitrososphaeria</taxon>
        <taxon>Candidatus Nitrosocaldales</taxon>
        <taxon>Candidatus Nitrosocaldaceae</taxon>
        <taxon>Candidatus Nitrosocaldus</taxon>
        <taxon>environmental samples</taxon>
    </lineage>
</organism>
<protein>
    <submittedName>
        <fullName evidence="2">Adenylate cyclase</fullName>
    </submittedName>
</protein>
<accession>Q4LEI6</accession>
<name>Q4LEI6_9ARCH</name>
<reference evidence="2" key="1">
    <citation type="journal article" date="2005" name="Environ. Microbiol.">
        <title>Genetic and functional properties of uncultivated thermophilic crenarchaeotes from a subsurface gold mine as revealed by analysis of genome fragments.</title>
        <authorList>
            <person name="Nunoura T."/>
            <person name="Hirayama H."/>
            <person name="Takami H."/>
            <person name="Oida H."/>
            <person name="Nishi S."/>
            <person name="Shimamura S."/>
            <person name="Suzuki Y."/>
            <person name="Inagaki F."/>
            <person name="Takai K."/>
            <person name="Nealson K.H."/>
            <person name="Horikoshi K."/>
        </authorList>
    </citation>
    <scope>NUCLEOTIDE SEQUENCE</scope>
</reference>
<dbReference type="PROSITE" id="PS50125">
    <property type="entry name" value="GUANYLATE_CYCLASE_2"/>
    <property type="match status" value="1"/>
</dbReference>
<dbReference type="InterPro" id="IPR001054">
    <property type="entry name" value="A/G_cyclase"/>
</dbReference>
<sequence>MTSSDIPLPVRSEAIANIKARVMRTVRLGPQIEAPFKLSERFLRRHINERLRMAVLIADIAESTRLSLELPSKILATIIQVFSQEMALLVIGHGGYVLKYVGDAVLSFFPAEYNPTAACTTAVKCAVSMMSIVNDALNPALTEMGYPSIYTKIGIDFGQNLIMIYGKSNEESYVDIIGPAVSMASKITSIAGARQLIVGQDAYAMLEQDMQSRFVEFSVNTYRWGFIDPVTRDPYKLYLYSPC</sequence>
<dbReference type="CDD" id="cd07302">
    <property type="entry name" value="CHD"/>
    <property type="match status" value="1"/>
</dbReference>
<gene>
    <name evidence="2" type="ORF">HGIII-12</name>
</gene>
<dbReference type="InterPro" id="IPR050697">
    <property type="entry name" value="Adenylyl/Guanylyl_Cyclase_3/4"/>
</dbReference>
<dbReference type="AlphaFoldDB" id="Q4LEI6"/>
<dbReference type="Pfam" id="PF00211">
    <property type="entry name" value="Guanylate_cyc"/>
    <property type="match status" value="1"/>
</dbReference>
<evidence type="ECO:0000259" key="1">
    <source>
        <dbReference type="PROSITE" id="PS50125"/>
    </source>
</evidence>
<dbReference type="EMBL" id="AB201308">
    <property type="protein sequence ID" value="BAE03237.1"/>
    <property type="molecule type" value="Genomic_DNA"/>
</dbReference>
<dbReference type="Gene3D" id="3.30.70.1230">
    <property type="entry name" value="Nucleotide cyclase"/>
    <property type="match status" value="1"/>
</dbReference>
<dbReference type="SUPFAM" id="SSF55073">
    <property type="entry name" value="Nucleotide cyclase"/>
    <property type="match status" value="1"/>
</dbReference>
<dbReference type="InterPro" id="IPR029787">
    <property type="entry name" value="Nucleotide_cyclase"/>
</dbReference>
<dbReference type="GO" id="GO:0035556">
    <property type="term" value="P:intracellular signal transduction"/>
    <property type="evidence" value="ECO:0007669"/>
    <property type="project" value="InterPro"/>
</dbReference>
<dbReference type="GO" id="GO:0009190">
    <property type="term" value="P:cyclic nucleotide biosynthetic process"/>
    <property type="evidence" value="ECO:0007669"/>
    <property type="project" value="InterPro"/>
</dbReference>
<dbReference type="PANTHER" id="PTHR43081:SF1">
    <property type="entry name" value="ADENYLATE CYCLASE, TERMINAL-DIFFERENTIATION SPECIFIC"/>
    <property type="match status" value="1"/>
</dbReference>